<feature type="transmembrane region" description="Helical" evidence="1">
    <location>
        <begin position="35"/>
        <end position="55"/>
    </location>
</feature>
<accession>A0A0L0C8L7</accession>
<dbReference type="EMBL" id="JRES01000749">
    <property type="protein sequence ID" value="KNC28783.1"/>
    <property type="molecule type" value="Genomic_DNA"/>
</dbReference>
<reference evidence="2 3" key="1">
    <citation type="journal article" date="2015" name="Nat. Commun.">
        <title>Lucilia cuprina genome unlocks parasitic fly biology to underpin future interventions.</title>
        <authorList>
            <person name="Anstead C.A."/>
            <person name="Korhonen P.K."/>
            <person name="Young N.D."/>
            <person name="Hall R.S."/>
            <person name="Jex A.R."/>
            <person name="Murali S.C."/>
            <person name="Hughes D.S."/>
            <person name="Lee S.F."/>
            <person name="Perry T."/>
            <person name="Stroehlein A.J."/>
            <person name="Ansell B.R."/>
            <person name="Breugelmans B."/>
            <person name="Hofmann A."/>
            <person name="Qu J."/>
            <person name="Dugan S."/>
            <person name="Lee S.L."/>
            <person name="Chao H."/>
            <person name="Dinh H."/>
            <person name="Han Y."/>
            <person name="Doddapaneni H.V."/>
            <person name="Worley K.C."/>
            <person name="Muzny D.M."/>
            <person name="Ioannidis P."/>
            <person name="Waterhouse R.M."/>
            <person name="Zdobnov E.M."/>
            <person name="James P.J."/>
            <person name="Bagnall N.H."/>
            <person name="Kotze A.C."/>
            <person name="Gibbs R.A."/>
            <person name="Richards S."/>
            <person name="Batterham P."/>
            <person name="Gasser R.B."/>
        </authorList>
    </citation>
    <scope>NUCLEOTIDE SEQUENCE [LARGE SCALE GENOMIC DNA]</scope>
    <source>
        <strain evidence="2 3">LS</strain>
        <tissue evidence="2">Full body</tissue>
    </source>
</reference>
<keyword evidence="1" id="KW-0472">Membrane</keyword>
<gene>
    <name evidence="2" type="ORF">FF38_09965</name>
</gene>
<name>A0A0L0C8L7_LUCCU</name>
<evidence type="ECO:0000313" key="3">
    <source>
        <dbReference type="Proteomes" id="UP000037069"/>
    </source>
</evidence>
<proteinExistence type="predicted"/>
<comment type="caution">
    <text evidence="2">The sequence shown here is derived from an EMBL/GenBank/DDBJ whole genome shotgun (WGS) entry which is preliminary data.</text>
</comment>
<organism evidence="2 3">
    <name type="scientific">Lucilia cuprina</name>
    <name type="common">Green bottle fly</name>
    <name type="synonym">Australian sheep blowfly</name>
    <dbReference type="NCBI Taxonomy" id="7375"/>
    <lineage>
        <taxon>Eukaryota</taxon>
        <taxon>Metazoa</taxon>
        <taxon>Ecdysozoa</taxon>
        <taxon>Arthropoda</taxon>
        <taxon>Hexapoda</taxon>
        <taxon>Insecta</taxon>
        <taxon>Pterygota</taxon>
        <taxon>Neoptera</taxon>
        <taxon>Endopterygota</taxon>
        <taxon>Diptera</taxon>
        <taxon>Brachycera</taxon>
        <taxon>Muscomorpha</taxon>
        <taxon>Oestroidea</taxon>
        <taxon>Calliphoridae</taxon>
        <taxon>Luciliinae</taxon>
        <taxon>Lucilia</taxon>
    </lineage>
</organism>
<keyword evidence="3" id="KW-1185">Reference proteome</keyword>
<evidence type="ECO:0000313" key="2">
    <source>
        <dbReference type="EMBL" id="KNC28783.1"/>
    </source>
</evidence>
<dbReference type="PROSITE" id="PS51257">
    <property type="entry name" value="PROKAR_LIPOPROTEIN"/>
    <property type="match status" value="1"/>
</dbReference>
<protein>
    <submittedName>
        <fullName evidence="2">Uncharacterized protein</fullName>
    </submittedName>
</protein>
<evidence type="ECO:0000256" key="1">
    <source>
        <dbReference type="SAM" id="Phobius"/>
    </source>
</evidence>
<keyword evidence="1" id="KW-0812">Transmembrane</keyword>
<keyword evidence="1" id="KW-1133">Transmembrane helix</keyword>
<dbReference type="AlphaFoldDB" id="A0A0L0C8L7"/>
<sequence>MTRLGIACGLPWMLASCYGAGSVGLATVEVGGVTTMMLLIGVGGTMTMGAGGGTATAMRVRAMAVVSVARTDQLSFTQSILDAAFWWNYPWMSAGVKKDPPNSVQWTPLPEIACRIAANGTGRKADIGAQLGPWVQDYERSNTVVNSSNVNRWAPATRFKWNLKLLTAASQSPPMWGAWGE</sequence>
<dbReference type="Proteomes" id="UP000037069">
    <property type="component" value="Unassembled WGS sequence"/>
</dbReference>